<keyword evidence="2" id="KW-1185">Reference proteome</keyword>
<proteinExistence type="predicted"/>
<name>A0ABV0NAR7_9TELE</name>
<organism evidence="1 2">
    <name type="scientific">Goodea atripinnis</name>
    <dbReference type="NCBI Taxonomy" id="208336"/>
    <lineage>
        <taxon>Eukaryota</taxon>
        <taxon>Metazoa</taxon>
        <taxon>Chordata</taxon>
        <taxon>Craniata</taxon>
        <taxon>Vertebrata</taxon>
        <taxon>Euteleostomi</taxon>
        <taxon>Actinopterygii</taxon>
        <taxon>Neopterygii</taxon>
        <taxon>Teleostei</taxon>
        <taxon>Neoteleostei</taxon>
        <taxon>Acanthomorphata</taxon>
        <taxon>Ovalentaria</taxon>
        <taxon>Atherinomorphae</taxon>
        <taxon>Cyprinodontiformes</taxon>
        <taxon>Goodeidae</taxon>
        <taxon>Goodea</taxon>
    </lineage>
</organism>
<gene>
    <name evidence="1" type="ORF">GOODEAATRI_014943</name>
</gene>
<protein>
    <submittedName>
        <fullName evidence="1">Uncharacterized protein</fullName>
    </submittedName>
</protein>
<dbReference type="EMBL" id="JAHRIO010031064">
    <property type="protein sequence ID" value="MEQ2168487.1"/>
    <property type="molecule type" value="Genomic_DNA"/>
</dbReference>
<reference evidence="1 2" key="1">
    <citation type="submission" date="2021-06" db="EMBL/GenBank/DDBJ databases">
        <authorList>
            <person name="Palmer J.M."/>
        </authorList>
    </citation>
    <scope>NUCLEOTIDE SEQUENCE [LARGE SCALE GENOMIC DNA]</scope>
    <source>
        <strain evidence="1 2">GA_2019</strain>
        <tissue evidence="1">Muscle</tissue>
    </source>
</reference>
<comment type="caution">
    <text evidence="1">The sequence shown here is derived from an EMBL/GenBank/DDBJ whole genome shotgun (WGS) entry which is preliminary data.</text>
</comment>
<evidence type="ECO:0000313" key="1">
    <source>
        <dbReference type="EMBL" id="MEQ2168487.1"/>
    </source>
</evidence>
<accession>A0ABV0NAR7</accession>
<sequence>SDSLDSGLSCSSPGRCYVCKLAGKRACATAALWCYASGRSGIGSRGVAVVPVLKRR</sequence>
<dbReference type="Proteomes" id="UP001476798">
    <property type="component" value="Unassembled WGS sequence"/>
</dbReference>
<feature type="non-terminal residue" evidence="1">
    <location>
        <position position="1"/>
    </location>
</feature>
<evidence type="ECO:0000313" key="2">
    <source>
        <dbReference type="Proteomes" id="UP001476798"/>
    </source>
</evidence>